<organism evidence="1 2">
    <name type="scientific">Shigella sonnei (strain Ss046)</name>
    <dbReference type="NCBI Taxonomy" id="300269"/>
    <lineage>
        <taxon>Bacteria</taxon>
        <taxon>Pseudomonadati</taxon>
        <taxon>Pseudomonadota</taxon>
        <taxon>Gammaproteobacteria</taxon>
        <taxon>Enterobacterales</taxon>
        <taxon>Enterobacteriaceae</taxon>
        <taxon>Shigella</taxon>
    </lineage>
</organism>
<dbReference type="KEGG" id="ssn:SSON_P020"/>
<sequence>MISNEGEFMNEKQLTSNKLRALANELAKSLKNPEDLSQFDWMLKMKPYSMLI</sequence>
<dbReference type="Proteomes" id="UP000002529">
    <property type="component" value="Plasmid pSS_046"/>
</dbReference>
<geneLocation type="plasmid" evidence="1 2">
    <name>pSS_046</name>
</geneLocation>
<name>Q3YTX2_SHISS</name>
<protein>
    <submittedName>
        <fullName evidence="1">Transposase</fullName>
    </submittedName>
</protein>
<gene>
    <name evidence="1" type="ordered locus">SSON_P020</name>
</gene>
<dbReference type="EMBL" id="CP000039">
    <property type="protein sequence ID" value="AAZ91040.1"/>
    <property type="molecule type" value="Genomic_DNA"/>
</dbReference>
<evidence type="ECO:0000313" key="2">
    <source>
        <dbReference type="Proteomes" id="UP000002529"/>
    </source>
</evidence>
<accession>Q3YTX2</accession>
<reference evidence="1 2" key="2">
    <citation type="journal article" date="2005" name="Plasmid">
        <title>The complete sequence and analysis of the large virulence plasmid pSS of Shigella sonnei.</title>
        <authorList>
            <person name="Jiang Y."/>
            <person name="Yang F."/>
            <person name="Zhang X."/>
            <person name="Yang J."/>
            <person name="Chen L."/>
            <person name="Yan Y."/>
            <person name="Nie H."/>
            <person name="Xiong Z."/>
            <person name="Wang J."/>
            <person name="Dong J."/>
            <person name="Xue Y."/>
            <person name="Xu X."/>
            <person name="Zhu Y."/>
            <person name="Chen S."/>
            <person name="Jin Q."/>
        </authorList>
    </citation>
    <scope>NUCLEOTIDE SEQUENCE [LARGE SCALE GENOMIC DNA]</scope>
    <source>
        <strain evidence="1 2">Ss046</strain>
    </source>
</reference>
<dbReference type="AlphaFoldDB" id="Q3YTX2"/>
<evidence type="ECO:0000313" key="1">
    <source>
        <dbReference type="EMBL" id="AAZ91040.1"/>
    </source>
</evidence>
<proteinExistence type="predicted"/>
<keyword evidence="2" id="KW-1185">Reference proteome</keyword>
<keyword evidence="1" id="KW-0614">Plasmid</keyword>
<dbReference type="HOGENOM" id="CLU_036805_12_10_6"/>
<reference evidence="1 2" key="1">
    <citation type="journal article" date="2005" name="Nucleic Acids Res.">
        <title>Genome dynamics and diversity of Shigella species, the etiologic agents of bacillary dysentery.</title>
        <authorList>
            <person name="Yang F."/>
            <person name="Yang J."/>
            <person name="Zhang X."/>
            <person name="Chen L."/>
            <person name="Jiang Y."/>
            <person name="Yan Y."/>
            <person name="Tang X."/>
            <person name="Wang J."/>
            <person name="Xiong Z."/>
            <person name="Dong J."/>
            <person name="Xue Y."/>
            <person name="Zhu Y."/>
            <person name="Xu X."/>
            <person name="Sun L."/>
            <person name="Chen S."/>
            <person name="Nie H."/>
            <person name="Peng J."/>
            <person name="Xu J."/>
            <person name="Wang Y."/>
            <person name="Yuan Z."/>
            <person name="Wen Y."/>
            <person name="Yao Z."/>
            <person name="Shen Y."/>
            <person name="Qiang B."/>
            <person name="Hou Y."/>
            <person name="Yu J."/>
            <person name="Jin Q."/>
        </authorList>
    </citation>
    <scope>NUCLEOTIDE SEQUENCE [LARGE SCALE GENOMIC DNA]</scope>
    <source>
        <strain evidence="1 2">Ss046</strain>
    </source>
</reference>